<name>A0A841PIU9_9BACL</name>
<evidence type="ECO:0000256" key="1">
    <source>
        <dbReference type="ARBA" id="ARBA00023015"/>
    </source>
</evidence>
<feature type="domain" description="HTH deoR-type" evidence="3">
    <location>
        <begin position="3"/>
        <end position="58"/>
    </location>
</feature>
<dbReference type="PANTHER" id="PTHR30363:SF46">
    <property type="entry name" value="LYSR FAMILY TRANSCRIPTIONAL REGULATOR"/>
    <property type="match status" value="1"/>
</dbReference>
<dbReference type="GO" id="GO:0003700">
    <property type="term" value="F:DNA-binding transcription factor activity"/>
    <property type="evidence" value="ECO:0007669"/>
    <property type="project" value="InterPro"/>
</dbReference>
<dbReference type="AlphaFoldDB" id="A0A841PIU9"/>
<sequence length="256" mass="28524">MQAKIRQQRIIDETINKQRVEIEQLSSELNVSTMTIRRDLTELEKQGYLIRVHGGAVAAESLVAETPYFNKASHHLQEKKAIAKEVLQILPENSRILLDSGTTTLEIIRLLKHREDITVLTNDIKLAVECLEGPLKIILTGGELQKGIGSCTGPSAEKLLSSVHVDLFFLGAHAIDPEGGITAPTLEKANIKRVMMRAAERTILVADSTKFSKKSFARVCGLEEISQGYTDAKLPEHDRDMFNKYMPIKYISTEVS</sequence>
<dbReference type="Pfam" id="PF08220">
    <property type="entry name" value="HTH_DeoR"/>
    <property type="match status" value="1"/>
</dbReference>
<dbReference type="PANTHER" id="PTHR30363">
    <property type="entry name" value="HTH-TYPE TRANSCRIPTIONAL REGULATOR SRLR-RELATED"/>
    <property type="match status" value="1"/>
</dbReference>
<dbReference type="InterPro" id="IPR050313">
    <property type="entry name" value="Carb_Metab_HTH_regulators"/>
</dbReference>
<evidence type="ECO:0000256" key="2">
    <source>
        <dbReference type="ARBA" id="ARBA00023163"/>
    </source>
</evidence>
<proteinExistence type="predicted"/>
<dbReference type="SMART" id="SM01134">
    <property type="entry name" value="DeoRC"/>
    <property type="match status" value="1"/>
</dbReference>
<dbReference type="Gene3D" id="1.10.10.10">
    <property type="entry name" value="Winged helix-like DNA-binding domain superfamily/Winged helix DNA-binding domain"/>
    <property type="match status" value="1"/>
</dbReference>
<accession>A0A841PIU9</accession>
<dbReference type="InterPro" id="IPR001034">
    <property type="entry name" value="DeoR_HTH"/>
</dbReference>
<dbReference type="EMBL" id="JACHHJ010000001">
    <property type="protein sequence ID" value="MBB6448659.1"/>
    <property type="molecule type" value="Genomic_DNA"/>
</dbReference>
<organism evidence="4 5">
    <name type="scientific">Geomicrobium halophilum</name>
    <dbReference type="NCBI Taxonomy" id="549000"/>
    <lineage>
        <taxon>Bacteria</taxon>
        <taxon>Bacillati</taxon>
        <taxon>Bacillota</taxon>
        <taxon>Bacilli</taxon>
        <taxon>Bacillales</taxon>
        <taxon>Geomicrobium</taxon>
    </lineage>
</organism>
<dbReference type="Gene3D" id="3.40.50.1360">
    <property type="match status" value="1"/>
</dbReference>
<reference evidence="4 5" key="1">
    <citation type="submission" date="2020-08" db="EMBL/GenBank/DDBJ databases">
        <title>Genomic Encyclopedia of Type Strains, Phase IV (KMG-IV): sequencing the most valuable type-strain genomes for metagenomic binning, comparative biology and taxonomic classification.</title>
        <authorList>
            <person name="Goeker M."/>
        </authorList>
    </citation>
    <scope>NUCLEOTIDE SEQUENCE [LARGE SCALE GENOMIC DNA]</scope>
    <source>
        <strain evidence="4 5">DSM 21769</strain>
    </source>
</reference>
<dbReference type="InterPro" id="IPR014036">
    <property type="entry name" value="DeoR-like_C"/>
</dbReference>
<dbReference type="InterPro" id="IPR037171">
    <property type="entry name" value="NagB/RpiA_transferase-like"/>
</dbReference>
<dbReference type="PROSITE" id="PS51000">
    <property type="entry name" value="HTH_DEOR_2"/>
    <property type="match status" value="1"/>
</dbReference>
<evidence type="ECO:0000259" key="3">
    <source>
        <dbReference type="PROSITE" id="PS51000"/>
    </source>
</evidence>
<dbReference type="InterPro" id="IPR036390">
    <property type="entry name" value="WH_DNA-bd_sf"/>
</dbReference>
<dbReference type="SUPFAM" id="SSF100950">
    <property type="entry name" value="NagB/RpiA/CoA transferase-like"/>
    <property type="match status" value="1"/>
</dbReference>
<keyword evidence="2" id="KW-0804">Transcription</keyword>
<dbReference type="Proteomes" id="UP000568839">
    <property type="component" value="Unassembled WGS sequence"/>
</dbReference>
<dbReference type="InterPro" id="IPR036388">
    <property type="entry name" value="WH-like_DNA-bd_sf"/>
</dbReference>
<dbReference type="RefSeq" id="WP_184402622.1">
    <property type="nucleotide sequence ID" value="NZ_JACHHJ010000001.1"/>
</dbReference>
<evidence type="ECO:0000313" key="4">
    <source>
        <dbReference type="EMBL" id="MBB6448659.1"/>
    </source>
</evidence>
<dbReference type="PRINTS" id="PR00037">
    <property type="entry name" value="HTHLACR"/>
</dbReference>
<dbReference type="SMART" id="SM00420">
    <property type="entry name" value="HTH_DEOR"/>
    <property type="match status" value="1"/>
</dbReference>
<keyword evidence="1" id="KW-0805">Transcription regulation</keyword>
<gene>
    <name evidence="4" type="ORF">HNR44_000608</name>
</gene>
<comment type="caution">
    <text evidence="4">The sequence shown here is derived from an EMBL/GenBank/DDBJ whole genome shotgun (WGS) entry which is preliminary data.</text>
</comment>
<evidence type="ECO:0000313" key="5">
    <source>
        <dbReference type="Proteomes" id="UP000568839"/>
    </source>
</evidence>
<keyword evidence="5" id="KW-1185">Reference proteome</keyword>
<dbReference type="SUPFAM" id="SSF46785">
    <property type="entry name" value="Winged helix' DNA-binding domain"/>
    <property type="match status" value="1"/>
</dbReference>
<protein>
    <submittedName>
        <fullName evidence="4">DeoR/GlpR family transcriptional regulator of sugar metabolism</fullName>
    </submittedName>
</protein>
<dbReference type="Pfam" id="PF00455">
    <property type="entry name" value="DeoRC"/>
    <property type="match status" value="1"/>
</dbReference>